<reference evidence="2" key="1">
    <citation type="journal article" date="2013" name="Genome Announc.">
        <title>Draft Genome Sequence of Streptomyces bottropensis ATCC 25435, a Bottromycin-Producing Actinomycete.</title>
        <authorList>
            <person name="Zhang H."/>
            <person name="Zhou W."/>
            <person name="Zhuang Y."/>
            <person name="Liang X."/>
            <person name="Liu T."/>
        </authorList>
    </citation>
    <scope>NUCLEOTIDE SEQUENCE [LARGE SCALE GENOMIC DNA]</scope>
    <source>
        <strain evidence="2">ATCC 25435</strain>
    </source>
</reference>
<sequence>MRQLWELRHHLAQSRGGSTRRRCRVTGRHTAARAWQEYAVEQRSENQPCPAADSALVLSVSASSVTLLNAMPVSGSFARAS</sequence>
<name>M3DHP2_9ACTN</name>
<evidence type="ECO:0000313" key="2">
    <source>
        <dbReference type="Proteomes" id="UP000030760"/>
    </source>
</evidence>
<dbReference type="Proteomes" id="UP000030760">
    <property type="component" value="Unassembled WGS sequence"/>
</dbReference>
<gene>
    <name evidence="1" type="ORF">SBD_2349</name>
</gene>
<evidence type="ECO:0000313" key="1">
    <source>
        <dbReference type="EMBL" id="EMF56257.1"/>
    </source>
</evidence>
<organism evidence="1 2">
    <name type="scientific">Streptomyces bottropensis ATCC 25435</name>
    <dbReference type="NCBI Taxonomy" id="1054862"/>
    <lineage>
        <taxon>Bacteria</taxon>
        <taxon>Bacillati</taxon>
        <taxon>Actinomycetota</taxon>
        <taxon>Actinomycetes</taxon>
        <taxon>Kitasatosporales</taxon>
        <taxon>Streptomycetaceae</taxon>
        <taxon>Streptomyces</taxon>
    </lineage>
</organism>
<dbReference type="AlphaFoldDB" id="M3DHP2"/>
<dbReference type="EMBL" id="KB405066">
    <property type="protein sequence ID" value="EMF56257.1"/>
    <property type="molecule type" value="Genomic_DNA"/>
</dbReference>
<accession>M3DHP2</accession>
<protein>
    <submittedName>
        <fullName evidence="1">Uncharacterized protein</fullName>
    </submittedName>
</protein>
<proteinExistence type="predicted"/>